<sequence length="182" mass="21543">MCEIKPLLPKHSLSTKRRTKEKFFVSMLQVILERFLIIQYYERIITLYLLSIVGISNYGQDKSISEFDLYGRWVLELDKKGQFPEKLVYTRLTVSDSISNKNRIAISLMAFEKCEFASSRTRGYGYCGTQRGYVDKHTWVYDEKKEVIVITTVKTWLKEFSETHPEEYAEFDSLNWIEKHPL</sequence>
<proteinExistence type="predicted"/>
<protein>
    <submittedName>
        <fullName evidence="1">Uncharacterized protein</fullName>
    </submittedName>
</protein>
<name>A0A3B0T1U0_9ZZZZ</name>
<gene>
    <name evidence="1" type="ORF">MNBD_BACTEROID03-2640</name>
</gene>
<dbReference type="EMBL" id="UOEL01000074">
    <property type="protein sequence ID" value="VAW11898.1"/>
    <property type="molecule type" value="Genomic_DNA"/>
</dbReference>
<dbReference type="AlphaFoldDB" id="A0A3B0T1U0"/>
<accession>A0A3B0T1U0</accession>
<reference evidence="1" key="1">
    <citation type="submission" date="2018-06" db="EMBL/GenBank/DDBJ databases">
        <authorList>
            <person name="Zhirakovskaya E."/>
        </authorList>
    </citation>
    <scope>NUCLEOTIDE SEQUENCE</scope>
</reference>
<evidence type="ECO:0000313" key="1">
    <source>
        <dbReference type="EMBL" id="VAW11898.1"/>
    </source>
</evidence>
<organism evidence="1">
    <name type="scientific">hydrothermal vent metagenome</name>
    <dbReference type="NCBI Taxonomy" id="652676"/>
    <lineage>
        <taxon>unclassified sequences</taxon>
        <taxon>metagenomes</taxon>
        <taxon>ecological metagenomes</taxon>
    </lineage>
</organism>